<dbReference type="GO" id="GO:0003919">
    <property type="term" value="F:FMN adenylyltransferase activity"/>
    <property type="evidence" value="ECO:0007669"/>
    <property type="project" value="UniProtKB-UniRule"/>
</dbReference>
<dbReference type="UniPathway" id="UPA00277">
    <property type="reaction ID" value="UER00407"/>
</dbReference>
<dbReference type="GO" id="GO:0009398">
    <property type="term" value="P:FMN biosynthetic process"/>
    <property type="evidence" value="ECO:0007669"/>
    <property type="project" value="UniProtKB-UniRule"/>
</dbReference>
<dbReference type="EMBL" id="AQFT01000023">
    <property type="protein sequence ID" value="EMZ36432.1"/>
    <property type="molecule type" value="Genomic_DNA"/>
</dbReference>
<dbReference type="CDD" id="cd02064">
    <property type="entry name" value="FAD_synthetase_N"/>
    <property type="match status" value="1"/>
</dbReference>
<evidence type="ECO:0000256" key="8">
    <source>
        <dbReference type="ARBA" id="ARBA00022777"/>
    </source>
</evidence>
<accession>N2B495</accession>
<dbReference type="UniPathway" id="UPA00276">
    <property type="reaction ID" value="UER00406"/>
</dbReference>
<protein>
    <recommendedName>
        <fullName evidence="14">Riboflavin biosynthesis protein</fullName>
    </recommendedName>
    <domain>
        <recommendedName>
            <fullName evidence="14">Riboflavin kinase</fullName>
            <ecNumber evidence="14">2.7.1.26</ecNumber>
        </recommendedName>
        <alternativeName>
            <fullName evidence="14">Flavokinase</fullName>
        </alternativeName>
    </domain>
    <domain>
        <recommendedName>
            <fullName evidence="14">FMN adenylyltransferase</fullName>
            <ecNumber evidence="14">2.7.7.2</ecNumber>
        </recommendedName>
        <alternativeName>
            <fullName evidence="14">FAD pyrophosphorylase</fullName>
        </alternativeName>
        <alternativeName>
            <fullName evidence="14">FAD synthase</fullName>
        </alternativeName>
    </domain>
</protein>
<keyword evidence="3 14" id="KW-0285">Flavoprotein</keyword>
<evidence type="ECO:0000256" key="13">
    <source>
        <dbReference type="ARBA" id="ARBA00049494"/>
    </source>
</evidence>
<dbReference type="GO" id="GO:0005524">
    <property type="term" value="F:ATP binding"/>
    <property type="evidence" value="ECO:0007669"/>
    <property type="project" value="UniProtKB-UniRule"/>
</dbReference>
<dbReference type="InterPro" id="IPR014729">
    <property type="entry name" value="Rossmann-like_a/b/a_fold"/>
</dbReference>
<dbReference type="Pfam" id="PF01687">
    <property type="entry name" value="Flavokinase"/>
    <property type="match status" value="1"/>
</dbReference>
<dbReference type="Gene3D" id="2.40.30.30">
    <property type="entry name" value="Riboflavin kinase-like"/>
    <property type="match status" value="1"/>
</dbReference>
<evidence type="ECO:0000256" key="2">
    <source>
        <dbReference type="ARBA" id="ARBA00005201"/>
    </source>
</evidence>
<dbReference type="NCBIfam" id="TIGR00083">
    <property type="entry name" value="ribF"/>
    <property type="match status" value="1"/>
</dbReference>
<dbReference type="Proteomes" id="UP000012589">
    <property type="component" value="Unassembled WGS sequence"/>
</dbReference>
<dbReference type="OrthoDB" id="9803667at2"/>
<evidence type="ECO:0000256" key="11">
    <source>
        <dbReference type="ARBA" id="ARBA00023268"/>
    </source>
</evidence>
<keyword evidence="4 14" id="KW-0288">FMN</keyword>
<evidence type="ECO:0000256" key="10">
    <source>
        <dbReference type="ARBA" id="ARBA00022840"/>
    </source>
</evidence>
<comment type="catalytic activity">
    <reaction evidence="13 14">
        <text>FMN + ATP + H(+) = FAD + diphosphate</text>
        <dbReference type="Rhea" id="RHEA:17237"/>
        <dbReference type="ChEBI" id="CHEBI:15378"/>
        <dbReference type="ChEBI" id="CHEBI:30616"/>
        <dbReference type="ChEBI" id="CHEBI:33019"/>
        <dbReference type="ChEBI" id="CHEBI:57692"/>
        <dbReference type="ChEBI" id="CHEBI:58210"/>
        <dbReference type="EC" id="2.7.7.2"/>
    </reaction>
</comment>
<dbReference type="PANTHER" id="PTHR22749:SF6">
    <property type="entry name" value="RIBOFLAVIN KINASE"/>
    <property type="match status" value="1"/>
</dbReference>
<evidence type="ECO:0000256" key="14">
    <source>
        <dbReference type="PIRNR" id="PIRNR004491"/>
    </source>
</evidence>
<dbReference type="STRING" id="1235802.C823_00799"/>
<gene>
    <name evidence="16" type="ORF">C823_00799</name>
</gene>
<dbReference type="EC" id="2.7.7.2" evidence="14"/>
<keyword evidence="9 14" id="KW-0274">FAD</keyword>
<dbReference type="InterPro" id="IPR015865">
    <property type="entry name" value="Riboflavin_kinase_bac/euk"/>
</dbReference>
<dbReference type="eggNOG" id="COG0196">
    <property type="taxonomic scope" value="Bacteria"/>
</dbReference>
<keyword evidence="6 14" id="KW-0548">Nucleotidyltransferase</keyword>
<organism evidence="16 17">
    <name type="scientific">Eubacterium plexicaudatum ASF492</name>
    <dbReference type="NCBI Taxonomy" id="1235802"/>
    <lineage>
        <taxon>Bacteria</taxon>
        <taxon>Bacillati</taxon>
        <taxon>Bacillota</taxon>
        <taxon>Clostridia</taxon>
        <taxon>Eubacteriales</taxon>
        <taxon>Eubacteriaceae</taxon>
        <taxon>Eubacterium</taxon>
    </lineage>
</organism>
<dbReference type="PATRIC" id="fig|1235802.3.peg.858"/>
<dbReference type="InterPro" id="IPR023468">
    <property type="entry name" value="Riboflavin_kinase"/>
</dbReference>
<evidence type="ECO:0000256" key="1">
    <source>
        <dbReference type="ARBA" id="ARBA00004726"/>
    </source>
</evidence>
<evidence type="ECO:0000256" key="7">
    <source>
        <dbReference type="ARBA" id="ARBA00022741"/>
    </source>
</evidence>
<keyword evidence="7 14" id="KW-0547">Nucleotide-binding</keyword>
<dbReference type="GO" id="GO:0006747">
    <property type="term" value="P:FAD biosynthetic process"/>
    <property type="evidence" value="ECO:0007669"/>
    <property type="project" value="UniProtKB-UniRule"/>
</dbReference>
<dbReference type="FunFam" id="3.40.50.620:FF:000021">
    <property type="entry name" value="Riboflavin biosynthesis protein"/>
    <property type="match status" value="1"/>
</dbReference>
<keyword evidence="11" id="KW-0511">Multifunctional enzyme</keyword>
<keyword evidence="10 14" id="KW-0067">ATP-binding</keyword>
<keyword evidence="17" id="KW-1185">Reference proteome</keyword>
<dbReference type="GO" id="GO:0008531">
    <property type="term" value="F:riboflavin kinase activity"/>
    <property type="evidence" value="ECO:0007669"/>
    <property type="project" value="UniProtKB-UniRule"/>
</dbReference>
<dbReference type="PANTHER" id="PTHR22749">
    <property type="entry name" value="RIBOFLAVIN KINASE/FMN ADENYLYLTRANSFERASE"/>
    <property type="match status" value="1"/>
</dbReference>
<reference evidence="16 17" key="1">
    <citation type="journal article" date="2014" name="Genome Announc.">
        <title>Draft genome sequences of the altered schaedler flora, a defined bacterial community from gnotobiotic mice.</title>
        <authorList>
            <person name="Wannemuehler M.J."/>
            <person name="Overstreet A.M."/>
            <person name="Ward D.V."/>
            <person name="Phillips G.J."/>
        </authorList>
    </citation>
    <scope>NUCLEOTIDE SEQUENCE [LARGE SCALE GENOMIC DNA]</scope>
    <source>
        <strain evidence="16 17">ASF492</strain>
    </source>
</reference>
<dbReference type="GO" id="GO:0009231">
    <property type="term" value="P:riboflavin biosynthetic process"/>
    <property type="evidence" value="ECO:0007669"/>
    <property type="project" value="InterPro"/>
</dbReference>
<comment type="pathway">
    <text evidence="2 14">Cofactor biosynthesis; FMN biosynthesis; FMN from riboflavin (ATP route): step 1/1.</text>
</comment>
<dbReference type="EC" id="2.7.1.26" evidence="14"/>
<dbReference type="SUPFAM" id="SSF52374">
    <property type="entry name" value="Nucleotidylyl transferase"/>
    <property type="match status" value="1"/>
</dbReference>
<comment type="similarity">
    <text evidence="14">Belongs to the ribF family.</text>
</comment>
<comment type="caution">
    <text evidence="16">The sequence shown here is derived from an EMBL/GenBank/DDBJ whole genome shotgun (WGS) entry which is preliminary data.</text>
</comment>
<evidence type="ECO:0000313" key="16">
    <source>
        <dbReference type="EMBL" id="EMZ36432.1"/>
    </source>
</evidence>
<keyword evidence="5 14" id="KW-0808">Transferase</keyword>
<evidence type="ECO:0000256" key="4">
    <source>
        <dbReference type="ARBA" id="ARBA00022643"/>
    </source>
</evidence>
<dbReference type="InterPro" id="IPR015864">
    <property type="entry name" value="FAD_synthase"/>
</dbReference>
<dbReference type="HOGENOM" id="CLU_048437_0_2_9"/>
<evidence type="ECO:0000256" key="12">
    <source>
        <dbReference type="ARBA" id="ARBA00047880"/>
    </source>
</evidence>
<evidence type="ECO:0000256" key="3">
    <source>
        <dbReference type="ARBA" id="ARBA00022630"/>
    </source>
</evidence>
<keyword evidence="8 14" id="KW-0418">Kinase</keyword>
<dbReference type="Pfam" id="PF06574">
    <property type="entry name" value="FAD_syn"/>
    <property type="match status" value="1"/>
</dbReference>
<dbReference type="InterPro" id="IPR002606">
    <property type="entry name" value="Riboflavin_kinase_bac"/>
</dbReference>
<evidence type="ECO:0000259" key="15">
    <source>
        <dbReference type="SMART" id="SM00904"/>
    </source>
</evidence>
<evidence type="ECO:0000256" key="6">
    <source>
        <dbReference type="ARBA" id="ARBA00022695"/>
    </source>
</evidence>
<dbReference type="SUPFAM" id="SSF82114">
    <property type="entry name" value="Riboflavin kinase-like"/>
    <property type="match status" value="1"/>
</dbReference>
<dbReference type="AlphaFoldDB" id="N2B495"/>
<evidence type="ECO:0000313" key="17">
    <source>
        <dbReference type="Proteomes" id="UP000012589"/>
    </source>
</evidence>
<sequence length="310" mass="35286">MRYEKDFLHLQLTEPTVLSLGKFDGLHRGHELLMKAVLEKTKTGLKAAVFTFDIPPNGTGAMQQVITTNEEKQQLFMECGTDYLIECPFTKEIMQMEAERFIQEVVTRLCVKWMVVGTDFRFGHQRRGDFHMLQEYAKAYGYQVQVVSKIRHNGRDISSTYIREALANGRIELANELLGYPYFIQGTVIHGNRVGRTIGFPTINILPLPQKLLPPLGVYLSAVRLDGKRYKGITNIGKKPTIEGYNPIGAETYIYDFTGDVYDKTAKIELLHFERPEVKFEGIEQLKRQLENDIAAGAAYFARHSQVAGE</sequence>
<dbReference type="InterPro" id="IPR023465">
    <property type="entry name" value="Riboflavin_kinase_dom_sf"/>
</dbReference>
<dbReference type="SMART" id="SM00904">
    <property type="entry name" value="Flavokinase"/>
    <property type="match status" value="1"/>
</dbReference>
<dbReference type="PIRSF" id="PIRSF004491">
    <property type="entry name" value="FAD_Synth"/>
    <property type="match status" value="1"/>
</dbReference>
<proteinExistence type="inferred from homology"/>
<evidence type="ECO:0000256" key="5">
    <source>
        <dbReference type="ARBA" id="ARBA00022679"/>
    </source>
</evidence>
<comment type="pathway">
    <text evidence="1 14">Cofactor biosynthesis; FAD biosynthesis; FAD from FMN: step 1/1.</text>
</comment>
<dbReference type="Gene3D" id="3.40.50.620">
    <property type="entry name" value="HUPs"/>
    <property type="match status" value="1"/>
</dbReference>
<comment type="catalytic activity">
    <reaction evidence="12 14">
        <text>riboflavin + ATP = FMN + ADP + H(+)</text>
        <dbReference type="Rhea" id="RHEA:14357"/>
        <dbReference type="ChEBI" id="CHEBI:15378"/>
        <dbReference type="ChEBI" id="CHEBI:30616"/>
        <dbReference type="ChEBI" id="CHEBI:57986"/>
        <dbReference type="ChEBI" id="CHEBI:58210"/>
        <dbReference type="ChEBI" id="CHEBI:456216"/>
        <dbReference type="EC" id="2.7.1.26"/>
    </reaction>
</comment>
<dbReference type="NCBIfam" id="NF004162">
    <property type="entry name" value="PRK05627.1-5"/>
    <property type="match status" value="1"/>
</dbReference>
<name>N2B495_9FIRM</name>
<evidence type="ECO:0000256" key="9">
    <source>
        <dbReference type="ARBA" id="ARBA00022827"/>
    </source>
</evidence>
<feature type="domain" description="Riboflavin kinase" evidence="15">
    <location>
        <begin position="177"/>
        <end position="302"/>
    </location>
</feature>